<evidence type="ECO:0000256" key="6">
    <source>
        <dbReference type="ARBA" id="ARBA00022771"/>
    </source>
</evidence>
<keyword evidence="8 15" id="KW-0862">Zinc</keyword>
<feature type="domain" description="FPG-type" evidence="17">
    <location>
        <begin position="268"/>
        <end position="302"/>
    </location>
</feature>
<dbReference type="FunFam" id="3.20.190.10:FF:000001">
    <property type="entry name" value="Formamidopyrimidine-DNA glycosylase"/>
    <property type="match status" value="1"/>
</dbReference>
<dbReference type="PROSITE" id="PS01242">
    <property type="entry name" value="ZF_FPG_1"/>
    <property type="match status" value="1"/>
</dbReference>
<dbReference type="CDD" id="cd08966">
    <property type="entry name" value="EcFpg-like_N"/>
    <property type="match status" value="1"/>
</dbReference>
<dbReference type="InterPro" id="IPR035937">
    <property type="entry name" value="FPG_N"/>
</dbReference>
<dbReference type="InterPro" id="IPR010663">
    <property type="entry name" value="Znf_FPG/IleRS"/>
</dbReference>
<dbReference type="NCBIfam" id="NF002211">
    <property type="entry name" value="PRK01103.1"/>
    <property type="match status" value="1"/>
</dbReference>
<feature type="active site" description="Proton donor" evidence="15">
    <location>
        <position position="34"/>
    </location>
</feature>
<evidence type="ECO:0000256" key="10">
    <source>
        <dbReference type="ARBA" id="ARBA00023204"/>
    </source>
</evidence>
<evidence type="ECO:0000259" key="18">
    <source>
        <dbReference type="PROSITE" id="PS51068"/>
    </source>
</evidence>
<evidence type="ECO:0000256" key="11">
    <source>
        <dbReference type="ARBA" id="ARBA00023239"/>
    </source>
</evidence>
<comment type="function">
    <text evidence="15">Involved in base excision repair of DNA damaged by oxidation or by mutagenic agents. Acts as DNA glycosylase that recognizes and removes damaged bases. Has a preference for oxidized purines, such as 7,8-dihydro-8-oxoguanine (8-oxoG). Has AP (apurinic/apyrimidinic) lyase activity and introduces nicks in the DNA strand. Cleaves the DNA backbone by beta-delta elimination to generate a single-strand break at the site of the removed base with both 3'- and 5'-phosphates.</text>
</comment>
<evidence type="ECO:0000256" key="13">
    <source>
        <dbReference type="ARBA" id="ARBA00023295"/>
    </source>
</evidence>
<evidence type="ECO:0000256" key="9">
    <source>
        <dbReference type="ARBA" id="ARBA00023125"/>
    </source>
</evidence>
<proteinExistence type="inferred from homology"/>
<evidence type="ECO:0000256" key="4">
    <source>
        <dbReference type="ARBA" id="ARBA00022723"/>
    </source>
</evidence>
<evidence type="ECO:0000256" key="8">
    <source>
        <dbReference type="ARBA" id="ARBA00022833"/>
    </source>
</evidence>
<evidence type="ECO:0000256" key="2">
    <source>
        <dbReference type="ARBA" id="ARBA00009409"/>
    </source>
</evidence>
<dbReference type="GO" id="GO:0003684">
    <property type="term" value="F:damaged DNA binding"/>
    <property type="evidence" value="ECO:0007669"/>
    <property type="project" value="InterPro"/>
</dbReference>
<dbReference type="Gene3D" id="1.10.8.50">
    <property type="match status" value="1"/>
</dbReference>
<dbReference type="Pfam" id="PF01149">
    <property type="entry name" value="Fapy_DNA_glyco"/>
    <property type="match status" value="1"/>
</dbReference>
<dbReference type="EC" id="3.2.2.23" evidence="15"/>
<dbReference type="Pfam" id="PF06827">
    <property type="entry name" value="zf-FPG_IleRS"/>
    <property type="match status" value="1"/>
</dbReference>
<dbReference type="Gene3D" id="3.20.190.10">
    <property type="entry name" value="MutM-like, N-terminal"/>
    <property type="match status" value="1"/>
</dbReference>
<feature type="active site" description="Proton donor; for beta-elimination activity" evidence="15">
    <location>
        <position position="89"/>
    </location>
</feature>
<evidence type="ECO:0000259" key="17">
    <source>
        <dbReference type="PROSITE" id="PS51066"/>
    </source>
</evidence>
<gene>
    <name evidence="15 19" type="primary">mutM</name>
    <name evidence="15" type="synonym">fpg</name>
    <name evidence="19" type="ORF">GCM10009090_29790</name>
</gene>
<feature type="domain" description="Formamidopyrimidine-DNA glycosylase catalytic" evidence="18">
    <location>
        <begin position="33"/>
        <end position="145"/>
    </location>
</feature>
<dbReference type="InterPro" id="IPR020629">
    <property type="entry name" value="FPG_Glyclase"/>
</dbReference>
<feature type="active site" description="Schiff-base intermediate with DNA" evidence="15">
    <location>
        <position position="33"/>
    </location>
</feature>
<organism evidence="19 20">
    <name type="scientific">Xanthomonas boreopolis</name>
    <dbReference type="NCBI Taxonomy" id="86183"/>
    <lineage>
        <taxon>Bacteria</taxon>
        <taxon>Pseudomonadati</taxon>
        <taxon>Pseudomonadota</taxon>
        <taxon>Gammaproteobacteria</taxon>
        <taxon>Lysobacterales</taxon>
        <taxon>Lysobacteraceae</taxon>
        <taxon>Xanthomonas</taxon>
    </lineage>
</organism>
<dbReference type="Proteomes" id="UP000623958">
    <property type="component" value="Unassembled WGS sequence"/>
</dbReference>
<protein>
    <recommendedName>
        <fullName evidence="15">Formamidopyrimidine-DNA glycosylase</fullName>
        <shortName evidence="15">Fapy-DNA glycosylase</shortName>
        <ecNumber evidence="15">3.2.2.23</ecNumber>
    </recommendedName>
    <alternativeName>
        <fullName evidence="15">DNA-(apurinic or apyrimidinic site) lyase MutM</fullName>
        <shortName evidence="15">AP lyase MutM</shortName>
        <ecNumber evidence="15">4.2.99.18</ecNumber>
    </alternativeName>
</protein>
<dbReference type="SMART" id="SM00898">
    <property type="entry name" value="Fapy_DNA_glyco"/>
    <property type="match status" value="1"/>
</dbReference>
<feature type="binding site" evidence="15">
    <location>
        <position position="142"/>
    </location>
    <ligand>
        <name>DNA</name>
        <dbReference type="ChEBI" id="CHEBI:16991"/>
    </ligand>
</feature>
<reference evidence="19" key="1">
    <citation type="journal article" date="2014" name="Int. J. Syst. Evol. Microbiol.">
        <title>Complete genome sequence of Corynebacterium casei LMG S-19264T (=DSM 44701T), isolated from a smear-ripened cheese.</title>
        <authorList>
            <consortium name="US DOE Joint Genome Institute (JGI-PGF)"/>
            <person name="Walter F."/>
            <person name="Albersmeier A."/>
            <person name="Kalinowski J."/>
            <person name="Ruckert C."/>
        </authorList>
    </citation>
    <scope>NUCLEOTIDE SEQUENCE</scope>
    <source>
        <strain evidence="19">JCM 13306</strain>
    </source>
</reference>
<dbReference type="AlphaFoldDB" id="A0A919FA38"/>
<keyword evidence="13 15" id="KW-0326">Glycosidase</keyword>
<dbReference type="InterPro" id="IPR012319">
    <property type="entry name" value="FPG_cat"/>
</dbReference>
<sequence length="302" mass="33351">MRYLRHVLPGAGHDAARRKGPGQEARDYNPCMPELPEVETTRRGLLPHLLQQAIHGVILRRPDLRWPIPAEIEDRLPGSRIAGIRRRAKYLLLDTDRGDSAIIHLGMSGSLRVLPGDVLPRAHDHVDICLANGHVLRFNDPRRFGCLLWQAAGELHPLLAELGPEPLSDDFDGGYLHGLAKGRSAPVKTFLMDQRIVVGVGNIYAAESLFRAGIDPRREAGKVSRAGYERLAAAVKEILGHAIARGGTTLRDFISPDGAPGYFEQELMVYGREGQACVRCGRVLRHATIGQRATVWCGRCQR</sequence>
<evidence type="ECO:0000256" key="5">
    <source>
        <dbReference type="ARBA" id="ARBA00022763"/>
    </source>
</evidence>
<keyword evidence="20" id="KW-1185">Reference proteome</keyword>
<accession>A0A919FA38</accession>
<feature type="binding site" evidence="15">
    <location>
        <position position="183"/>
    </location>
    <ligand>
        <name>DNA</name>
        <dbReference type="ChEBI" id="CHEBI:16991"/>
    </ligand>
</feature>
<dbReference type="NCBIfam" id="TIGR00577">
    <property type="entry name" value="fpg"/>
    <property type="match status" value="1"/>
</dbReference>
<dbReference type="InterPro" id="IPR000214">
    <property type="entry name" value="Znf_DNA_glyclase/AP_lyase"/>
</dbReference>
<dbReference type="Pfam" id="PF06831">
    <property type="entry name" value="H2TH"/>
    <property type="match status" value="1"/>
</dbReference>
<name>A0A919FA38_9XANT</name>
<keyword evidence="9 15" id="KW-0238">DNA-binding</keyword>
<evidence type="ECO:0000313" key="20">
    <source>
        <dbReference type="Proteomes" id="UP000623958"/>
    </source>
</evidence>
<dbReference type="HAMAP" id="MF_00103">
    <property type="entry name" value="Fapy_DNA_glycosyl"/>
    <property type="match status" value="1"/>
</dbReference>
<dbReference type="GO" id="GO:0140078">
    <property type="term" value="F:class I DNA-(apurinic or apyrimidinic site) endonuclease activity"/>
    <property type="evidence" value="ECO:0007669"/>
    <property type="project" value="UniProtKB-EC"/>
</dbReference>
<comment type="catalytic activity">
    <reaction evidence="1 15">
        <text>Hydrolysis of DNA containing ring-opened 7-methylguanine residues, releasing 2,6-diamino-4-hydroxy-5-(N-methyl)formamidopyrimidine.</text>
        <dbReference type="EC" id="3.2.2.23"/>
    </reaction>
</comment>
<comment type="catalytic activity">
    <reaction evidence="14 15">
        <text>2'-deoxyribonucleotide-(2'-deoxyribose 5'-phosphate)-2'-deoxyribonucleotide-DNA = a 3'-end 2'-deoxyribonucleotide-(2,3-dehydro-2,3-deoxyribose 5'-phosphate)-DNA + a 5'-end 5'-phospho-2'-deoxyribonucleoside-DNA + H(+)</text>
        <dbReference type="Rhea" id="RHEA:66592"/>
        <dbReference type="Rhea" id="RHEA-COMP:13180"/>
        <dbReference type="Rhea" id="RHEA-COMP:16897"/>
        <dbReference type="Rhea" id="RHEA-COMP:17067"/>
        <dbReference type="ChEBI" id="CHEBI:15378"/>
        <dbReference type="ChEBI" id="CHEBI:136412"/>
        <dbReference type="ChEBI" id="CHEBI:157695"/>
        <dbReference type="ChEBI" id="CHEBI:167181"/>
        <dbReference type="EC" id="4.2.99.18"/>
    </reaction>
</comment>
<dbReference type="FunFam" id="1.10.8.50:FF:000003">
    <property type="entry name" value="Formamidopyrimidine-DNA glycosylase"/>
    <property type="match status" value="1"/>
</dbReference>
<feature type="binding site" evidence="15">
    <location>
        <position position="123"/>
    </location>
    <ligand>
        <name>DNA</name>
        <dbReference type="ChEBI" id="CHEBI:16991"/>
    </ligand>
</feature>
<dbReference type="PANTHER" id="PTHR22993:SF9">
    <property type="entry name" value="FORMAMIDOPYRIMIDINE-DNA GLYCOSYLASE"/>
    <property type="match status" value="1"/>
</dbReference>
<dbReference type="InterPro" id="IPR015887">
    <property type="entry name" value="DNA_glyclase_Znf_dom_DNA_BS"/>
</dbReference>
<keyword evidence="12 15" id="KW-0511">Multifunctional enzyme</keyword>
<dbReference type="GO" id="GO:0008270">
    <property type="term" value="F:zinc ion binding"/>
    <property type="evidence" value="ECO:0007669"/>
    <property type="project" value="UniProtKB-UniRule"/>
</dbReference>
<reference evidence="19" key="2">
    <citation type="submission" date="2020-09" db="EMBL/GenBank/DDBJ databases">
        <authorList>
            <person name="Sun Q."/>
            <person name="Ohkuma M."/>
        </authorList>
    </citation>
    <scope>NUCLEOTIDE SEQUENCE</scope>
    <source>
        <strain evidence="19">JCM 13306</strain>
    </source>
</reference>
<dbReference type="GO" id="GO:0034039">
    <property type="term" value="F:8-oxo-7,8-dihydroguanine DNA N-glycosylase activity"/>
    <property type="evidence" value="ECO:0007669"/>
    <property type="project" value="TreeGrafter"/>
</dbReference>
<dbReference type="PANTHER" id="PTHR22993">
    <property type="entry name" value="FORMAMIDOPYRIMIDINE-DNA GLYCOSYLASE"/>
    <property type="match status" value="1"/>
</dbReference>
<dbReference type="GO" id="GO:0006284">
    <property type="term" value="P:base-excision repair"/>
    <property type="evidence" value="ECO:0007669"/>
    <property type="project" value="InterPro"/>
</dbReference>
<keyword evidence="7 15" id="KW-0378">Hydrolase</keyword>
<dbReference type="InterPro" id="IPR015886">
    <property type="entry name" value="H2TH_FPG"/>
</dbReference>
<dbReference type="EC" id="4.2.99.18" evidence="15"/>
<evidence type="ECO:0000256" key="12">
    <source>
        <dbReference type="ARBA" id="ARBA00023268"/>
    </source>
</evidence>
<keyword evidence="4 15" id="KW-0479">Metal-binding</keyword>
<dbReference type="InterPro" id="IPR010979">
    <property type="entry name" value="Ribosomal_uS13-like_H2TH"/>
</dbReference>
<comment type="cofactor">
    <cofactor evidence="15">
        <name>Zn(2+)</name>
        <dbReference type="ChEBI" id="CHEBI:29105"/>
    </cofactor>
    <text evidence="15">Binds 1 zinc ion per subunit.</text>
</comment>
<feature type="active site" description="Proton donor; for delta-elimination activity" evidence="15">
    <location>
        <position position="292"/>
    </location>
</feature>
<dbReference type="SMART" id="SM01232">
    <property type="entry name" value="H2TH"/>
    <property type="match status" value="1"/>
</dbReference>
<keyword evidence="6 15" id="KW-0863">Zinc-finger</keyword>
<evidence type="ECO:0000256" key="1">
    <source>
        <dbReference type="ARBA" id="ARBA00001668"/>
    </source>
</evidence>
<dbReference type="SUPFAM" id="SSF46946">
    <property type="entry name" value="S13-like H2TH domain"/>
    <property type="match status" value="1"/>
</dbReference>
<evidence type="ECO:0000256" key="14">
    <source>
        <dbReference type="ARBA" id="ARBA00044632"/>
    </source>
</evidence>
<evidence type="ECO:0000313" key="19">
    <source>
        <dbReference type="EMBL" id="GHH57900.1"/>
    </source>
</evidence>
<keyword evidence="5 15" id="KW-0227">DNA damage</keyword>
<evidence type="ECO:0000256" key="15">
    <source>
        <dbReference type="HAMAP-Rule" id="MF_00103"/>
    </source>
</evidence>
<feature type="region of interest" description="Disordered" evidence="16">
    <location>
        <begin position="8"/>
        <end position="27"/>
    </location>
</feature>
<comment type="subunit">
    <text evidence="3 15">Monomer.</text>
</comment>
<comment type="similarity">
    <text evidence="2 15">Belongs to the FPG family.</text>
</comment>
<evidence type="ECO:0000256" key="7">
    <source>
        <dbReference type="ARBA" id="ARBA00022801"/>
    </source>
</evidence>
<comment type="caution">
    <text evidence="19">The sequence shown here is derived from an EMBL/GenBank/DDBJ whole genome shotgun (WGS) entry which is preliminary data.</text>
</comment>
<dbReference type="PROSITE" id="PS51068">
    <property type="entry name" value="FPG_CAT"/>
    <property type="match status" value="1"/>
</dbReference>
<dbReference type="EMBL" id="BNBA01000027">
    <property type="protein sequence ID" value="GHH57900.1"/>
    <property type="molecule type" value="Genomic_DNA"/>
</dbReference>
<dbReference type="SUPFAM" id="SSF57716">
    <property type="entry name" value="Glucocorticoid receptor-like (DNA-binding domain)"/>
    <property type="match status" value="1"/>
</dbReference>
<dbReference type="PROSITE" id="PS51066">
    <property type="entry name" value="ZF_FPG_2"/>
    <property type="match status" value="1"/>
</dbReference>
<keyword evidence="10 15" id="KW-0234">DNA repair</keyword>
<evidence type="ECO:0000256" key="16">
    <source>
        <dbReference type="SAM" id="MobiDB-lite"/>
    </source>
</evidence>
<evidence type="ECO:0000256" key="3">
    <source>
        <dbReference type="ARBA" id="ARBA00011245"/>
    </source>
</evidence>
<dbReference type="SUPFAM" id="SSF81624">
    <property type="entry name" value="N-terminal domain of MutM-like DNA repair proteins"/>
    <property type="match status" value="1"/>
</dbReference>
<keyword evidence="11 15" id="KW-0456">Lyase</keyword>